<name>A0A6J4MLM9_9ACTN</name>
<sequence>MHPAEAALDAETVLDSLIADESEIFLARQPRGREFIERASRSLAGGATSNWQIAEPQAVWLSHGSGSKVYDVDGTEYSDFHGGYGACLVGHAHPAIVAAVSTRVTRGTHFAQPTEDAIVAAENLSERFGLPLWRFANSGTEATMDAVHLMRAATGRDRIIKVEGCYHGHHDSVQVSVAPDPQDAIGPADAPTGVPSSAGIPHAVTDLVSVVPFNDVDAVERVLSAHPGEVAGMILEPIMMNAGIIYPQDGYLAAVREVLHRHGALLAFDEVKTGFTVGPGGVTQLYGVVPDLVCLAKSMGGGLPTSAIGGTRPLMEMIADGRYEQVGTFNGNPLVMAAVRATLTEVLTPDAYRHLERLSQRLASGLSDAIVAAGMPWRVVSAGAKGCVSFRSEPIRNYREFVLLDSRYGHAHWLSQHNGGVFLPPWGKVEQWLISVQHEDEDIDRFVANFARLLQRLIVPDRALAGS</sequence>
<protein>
    <submittedName>
        <fullName evidence="4">Aminotransferase, class III</fullName>
    </submittedName>
</protein>
<gene>
    <name evidence="4" type="ORF">AVDCRST_MAG46-3493</name>
</gene>
<evidence type="ECO:0000256" key="2">
    <source>
        <dbReference type="ARBA" id="ARBA00022898"/>
    </source>
</evidence>
<keyword evidence="2 3" id="KW-0663">Pyridoxal phosphate</keyword>
<dbReference type="InterPro" id="IPR005814">
    <property type="entry name" value="Aminotrans_3"/>
</dbReference>
<dbReference type="Gene3D" id="3.90.1150.10">
    <property type="entry name" value="Aspartate Aminotransferase, domain 1"/>
    <property type="match status" value="1"/>
</dbReference>
<dbReference type="Pfam" id="PF00202">
    <property type="entry name" value="Aminotran_3"/>
    <property type="match status" value="1"/>
</dbReference>
<comment type="cofactor">
    <cofactor evidence="1">
        <name>pyridoxal 5'-phosphate</name>
        <dbReference type="ChEBI" id="CHEBI:597326"/>
    </cofactor>
</comment>
<proteinExistence type="inferred from homology"/>
<comment type="similarity">
    <text evidence="3">Belongs to the class-III pyridoxal-phosphate-dependent aminotransferase family.</text>
</comment>
<dbReference type="InterPro" id="IPR015424">
    <property type="entry name" value="PyrdxlP-dep_Trfase"/>
</dbReference>
<reference evidence="4" key="1">
    <citation type="submission" date="2020-02" db="EMBL/GenBank/DDBJ databases">
        <authorList>
            <person name="Meier V. D."/>
        </authorList>
    </citation>
    <scope>NUCLEOTIDE SEQUENCE</scope>
    <source>
        <strain evidence="4">AVDCRST_MAG46</strain>
    </source>
</reference>
<accession>A0A6J4MLM9</accession>
<dbReference type="InterPro" id="IPR015421">
    <property type="entry name" value="PyrdxlP-dep_Trfase_major"/>
</dbReference>
<evidence type="ECO:0000256" key="1">
    <source>
        <dbReference type="ARBA" id="ARBA00001933"/>
    </source>
</evidence>
<dbReference type="GO" id="GO:0008483">
    <property type="term" value="F:transaminase activity"/>
    <property type="evidence" value="ECO:0007669"/>
    <property type="project" value="UniProtKB-KW"/>
</dbReference>
<dbReference type="AlphaFoldDB" id="A0A6J4MLM9"/>
<dbReference type="EMBL" id="CADCUD010000243">
    <property type="protein sequence ID" value="CAA9363243.1"/>
    <property type="molecule type" value="Genomic_DNA"/>
</dbReference>
<dbReference type="PANTHER" id="PTHR43713:SF3">
    <property type="entry name" value="GLUTAMATE-1-SEMIALDEHYDE 2,1-AMINOMUTASE 1, CHLOROPLASTIC-RELATED"/>
    <property type="match status" value="1"/>
</dbReference>
<dbReference type="SUPFAM" id="SSF53383">
    <property type="entry name" value="PLP-dependent transferases"/>
    <property type="match status" value="1"/>
</dbReference>
<dbReference type="InterPro" id="IPR015422">
    <property type="entry name" value="PyrdxlP-dep_Trfase_small"/>
</dbReference>
<dbReference type="PANTHER" id="PTHR43713">
    <property type="entry name" value="GLUTAMATE-1-SEMIALDEHYDE 2,1-AMINOMUTASE"/>
    <property type="match status" value="1"/>
</dbReference>
<keyword evidence="4" id="KW-0032">Aminotransferase</keyword>
<evidence type="ECO:0000256" key="3">
    <source>
        <dbReference type="RuleBase" id="RU003560"/>
    </source>
</evidence>
<dbReference type="GO" id="GO:0030170">
    <property type="term" value="F:pyridoxal phosphate binding"/>
    <property type="evidence" value="ECO:0007669"/>
    <property type="project" value="InterPro"/>
</dbReference>
<dbReference type="CDD" id="cd00610">
    <property type="entry name" value="OAT_like"/>
    <property type="match status" value="1"/>
</dbReference>
<organism evidence="4">
    <name type="scientific">uncultured Nocardioidaceae bacterium</name>
    <dbReference type="NCBI Taxonomy" id="253824"/>
    <lineage>
        <taxon>Bacteria</taxon>
        <taxon>Bacillati</taxon>
        <taxon>Actinomycetota</taxon>
        <taxon>Actinomycetes</taxon>
        <taxon>Propionibacteriales</taxon>
        <taxon>Nocardioidaceae</taxon>
        <taxon>environmental samples</taxon>
    </lineage>
</organism>
<evidence type="ECO:0000313" key="4">
    <source>
        <dbReference type="EMBL" id="CAA9363243.1"/>
    </source>
</evidence>
<keyword evidence="4" id="KW-0808">Transferase</keyword>
<dbReference type="Gene3D" id="3.40.640.10">
    <property type="entry name" value="Type I PLP-dependent aspartate aminotransferase-like (Major domain)"/>
    <property type="match status" value="1"/>
</dbReference>